<dbReference type="SUPFAM" id="SSF51294">
    <property type="entry name" value="Hedgehog/intein (Hint) domain"/>
    <property type="match status" value="1"/>
</dbReference>
<evidence type="ECO:0000313" key="2">
    <source>
        <dbReference type="EMBL" id="KNG94324.1"/>
    </source>
</evidence>
<dbReference type="OrthoDB" id="6305173at2"/>
<dbReference type="AlphaFoldDB" id="A0A0L1JRA4"/>
<keyword evidence="3" id="KW-1185">Reference proteome</keyword>
<dbReference type="STRING" id="1317121.ATO11_08980"/>
<accession>A0A0L1JRA4</accession>
<evidence type="ECO:0000259" key="1">
    <source>
        <dbReference type="Pfam" id="PF13403"/>
    </source>
</evidence>
<name>A0A0L1JRA4_9RHOB</name>
<evidence type="ECO:0000313" key="3">
    <source>
        <dbReference type="Proteomes" id="UP000036938"/>
    </source>
</evidence>
<dbReference type="Pfam" id="PF13403">
    <property type="entry name" value="Hint_2"/>
    <property type="match status" value="1"/>
</dbReference>
<gene>
    <name evidence="2" type="ORF">ATO11_08980</name>
</gene>
<dbReference type="Gene3D" id="2.170.16.10">
    <property type="entry name" value="Hedgehog/Intein (Hint) domain"/>
    <property type="match status" value="1"/>
</dbReference>
<feature type="domain" description="Hedgehog/Intein (Hint)" evidence="1">
    <location>
        <begin position="167"/>
        <end position="314"/>
    </location>
</feature>
<reference evidence="2 3" key="1">
    <citation type="journal article" date="2015" name="Int. J. Syst. Evol. Microbiol.">
        <title>Aestuariivita atlantica sp. nov., isolated from deep sea sediment of the Atlantic Ocean.</title>
        <authorList>
            <person name="Li G."/>
            <person name="Lai Q."/>
            <person name="Du Y."/>
            <person name="Liu X."/>
            <person name="Sun F."/>
            <person name="Shao Z."/>
        </authorList>
    </citation>
    <scope>NUCLEOTIDE SEQUENCE [LARGE SCALE GENOMIC DNA]</scope>
    <source>
        <strain evidence="2 3">22II-S11-z3</strain>
    </source>
</reference>
<dbReference type="InterPro" id="IPR036844">
    <property type="entry name" value="Hint_dom_sf"/>
</dbReference>
<sequence length="362" mass="39556">MNARTCGTFIIPWSQTEIDGLQAPPLGAMEVGASWSWQGDALRVDGPGTVLRLGMREEDVALRRGAARMVSRLVGLAQHAEFQDDVDEDELGDACFTVTDGRRSYTLTLIPVGPSRDPLVMCLGEMPPKGTELWVVTHALHDDDPSGSGAGADDFGDPQADHGGGVICFTPGTLIDTPEGRRRVEDLREGDMVQTMDNGAQPIVWMGGRKMTGARLFAMPRLRPIRLRWGAFGHDAPDRDSLVSPDHRIVVKGAVAQELFNTDEVLVRARDLVNGGSVTIDLTVREVTYLHLMTPRHEILRADGLETESFHPGNVALSTLDTADHLRLLDVCADLTVDPDDFGDYVRRNLSRPEAALLRYSA</sequence>
<dbReference type="PATRIC" id="fig|1317121.7.peg.2406"/>
<dbReference type="InterPro" id="IPR028992">
    <property type="entry name" value="Hedgehog/Intein_dom"/>
</dbReference>
<dbReference type="EMBL" id="AQQZ01000003">
    <property type="protein sequence ID" value="KNG94324.1"/>
    <property type="molecule type" value="Genomic_DNA"/>
</dbReference>
<protein>
    <submittedName>
        <fullName evidence="2">Hemolysin-type calcium-binding protein</fullName>
    </submittedName>
</protein>
<organism evidence="2 3">
    <name type="scientific">Pseudaestuariivita atlantica</name>
    <dbReference type="NCBI Taxonomy" id="1317121"/>
    <lineage>
        <taxon>Bacteria</taxon>
        <taxon>Pseudomonadati</taxon>
        <taxon>Pseudomonadota</taxon>
        <taxon>Alphaproteobacteria</taxon>
        <taxon>Rhodobacterales</taxon>
        <taxon>Paracoccaceae</taxon>
        <taxon>Pseudaestuariivita</taxon>
    </lineage>
</organism>
<proteinExistence type="predicted"/>
<comment type="caution">
    <text evidence="2">The sequence shown here is derived from an EMBL/GenBank/DDBJ whole genome shotgun (WGS) entry which is preliminary data.</text>
</comment>
<dbReference type="Proteomes" id="UP000036938">
    <property type="component" value="Unassembled WGS sequence"/>
</dbReference>